<evidence type="ECO:0000313" key="2">
    <source>
        <dbReference type="EMBL" id="GIZ49509.1"/>
    </source>
</evidence>
<sequence length="217" mass="23995">MAILQVWEQRMGNAYSDLPQHNNSACDALFGVLELAEAIFLELSPQQILANFQRVCRKWRDIIAASMPIQQALFFRPIGNQGPLQFVESPGEQYGGSWVSSLGSRCLFPIHEHVLVGPLLLLERKPGRAIDRPEASWRQQLLTQPPVRAVTVNVGSGNVKVDGGLAGVTMGNIWDATHLCPPGSLSIGNWSSWKGYSNEWRNKSTSDALKALKSFKK</sequence>
<dbReference type="GeneID" id="68298114"/>
<dbReference type="OrthoDB" id="3643498at2759"/>
<dbReference type="Gene3D" id="1.20.1280.50">
    <property type="match status" value="1"/>
</dbReference>
<organism evidence="2 3">
    <name type="scientific">Cercospora kikuchii</name>
    <dbReference type="NCBI Taxonomy" id="84275"/>
    <lineage>
        <taxon>Eukaryota</taxon>
        <taxon>Fungi</taxon>
        <taxon>Dikarya</taxon>
        <taxon>Ascomycota</taxon>
        <taxon>Pezizomycotina</taxon>
        <taxon>Dothideomycetes</taxon>
        <taxon>Dothideomycetidae</taxon>
        <taxon>Mycosphaerellales</taxon>
        <taxon>Mycosphaerellaceae</taxon>
        <taxon>Cercospora</taxon>
    </lineage>
</organism>
<dbReference type="AlphaFoldDB" id="A0A9P3L1G5"/>
<comment type="caution">
    <text evidence="2">The sequence shown here is derived from an EMBL/GenBank/DDBJ whole genome shotgun (WGS) entry which is preliminary data.</text>
</comment>
<dbReference type="InterPro" id="IPR001810">
    <property type="entry name" value="F-box_dom"/>
</dbReference>
<dbReference type="Proteomes" id="UP000825890">
    <property type="component" value="Unassembled WGS sequence"/>
</dbReference>
<dbReference type="RefSeq" id="XP_044663996.1">
    <property type="nucleotide sequence ID" value="XM_044808061.1"/>
</dbReference>
<protein>
    <recommendedName>
        <fullName evidence="1">F-box domain-containing protein</fullName>
    </recommendedName>
</protein>
<proteinExistence type="predicted"/>
<accession>A0A9P3L1G5</accession>
<keyword evidence="3" id="KW-1185">Reference proteome</keyword>
<evidence type="ECO:0000313" key="3">
    <source>
        <dbReference type="Proteomes" id="UP000825890"/>
    </source>
</evidence>
<feature type="domain" description="F-box" evidence="1">
    <location>
        <begin position="34"/>
        <end position="64"/>
    </location>
</feature>
<dbReference type="EMBL" id="BOLY01000009">
    <property type="protein sequence ID" value="GIZ49509.1"/>
    <property type="molecule type" value="Genomic_DNA"/>
</dbReference>
<reference evidence="2 3" key="1">
    <citation type="submission" date="2021-01" db="EMBL/GenBank/DDBJ databases">
        <title>Cercospora kikuchii MAFF 305040 whole genome shotgun sequence.</title>
        <authorList>
            <person name="Kashiwa T."/>
            <person name="Suzuki T."/>
        </authorList>
    </citation>
    <scope>NUCLEOTIDE SEQUENCE [LARGE SCALE GENOMIC DNA]</scope>
    <source>
        <strain evidence="2 3">MAFF 305040</strain>
    </source>
</reference>
<dbReference type="InterPro" id="IPR036047">
    <property type="entry name" value="F-box-like_dom_sf"/>
</dbReference>
<dbReference type="Pfam" id="PF00646">
    <property type="entry name" value="F-box"/>
    <property type="match status" value="1"/>
</dbReference>
<name>A0A9P3L1G5_9PEZI</name>
<gene>
    <name evidence="2" type="ORF">CKM354_001253900</name>
</gene>
<evidence type="ECO:0000259" key="1">
    <source>
        <dbReference type="Pfam" id="PF00646"/>
    </source>
</evidence>
<dbReference type="SUPFAM" id="SSF81383">
    <property type="entry name" value="F-box domain"/>
    <property type="match status" value="1"/>
</dbReference>